<protein>
    <recommendedName>
        <fullName evidence="5">Enoyl-CoA hydratase</fullName>
    </recommendedName>
</protein>
<organism evidence="3 4">
    <name type="scientific">Patella caerulea</name>
    <name type="common">Rayed Mediterranean limpet</name>
    <dbReference type="NCBI Taxonomy" id="87958"/>
    <lineage>
        <taxon>Eukaryota</taxon>
        <taxon>Metazoa</taxon>
        <taxon>Spiralia</taxon>
        <taxon>Lophotrochozoa</taxon>
        <taxon>Mollusca</taxon>
        <taxon>Gastropoda</taxon>
        <taxon>Patellogastropoda</taxon>
        <taxon>Patelloidea</taxon>
        <taxon>Patellidae</taxon>
        <taxon>Patella</taxon>
    </lineage>
</organism>
<proteinExistence type="inferred from homology"/>
<dbReference type="PANTHER" id="PTHR43802:SF1">
    <property type="entry name" value="IP11341P-RELATED"/>
    <property type="match status" value="1"/>
</dbReference>
<keyword evidence="4" id="KW-1185">Reference proteome</keyword>
<dbReference type="SUPFAM" id="SSF52096">
    <property type="entry name" value="ClpP/crotonase"/>
    <property type="match status" value="1"/>
</dbReference>
<accession>A0AAN8G3U8</accession>
<name>A0AAN8G3U8_PATCE</name>
<dbReference type="Gene3D" id="3.90.226.10">
    <property type="entry name" value="2-enoyl-CoA Hydratase, Chain A, domain 1"/>
    <property type="match status" value="1"/>
</dbReference>
<dbReference type="InterPro" id="IPR018376">
    <property type="entry name" value="Enoyl-CoA_hyd/isom_CS"/>
</dbReference>
<gene>
    <name evidence="3" type="ORF">SNE40_021391</name>
</gene>
<dbReference type="InterPro" id="IPR029045">
    <property type="entry name" value="ClpP/crotonase-like_dom_sf"/>
</dbReference>
<dbReference type="InterPro" id="IPR001753">
    <property type="entry name" value="Enoyl-CoA_hydra/iso"/>
</dbReference>
<reference evidence="3 4" key="1">
    <citation type="submission" date="2024-01" db="EMBL/GenBank/DDBJ databases">
        <title>The genome of the rayed Mediterranean limpet Patella caerulea (Linnaeus, 1758).</title>
        <authorList>
            <person name="Anh-Thu Weber A."/>
            <person name="Halstead-Nussloch G."/>
        </authorList>
    </citation>
    <scope>NUCLEOTIDE SEQUENCE [LARGE SCALE GENOMIC DNA]</scope>
    <source>
        <strain evidence="3">AATW-2023a</strain>
        <tissue evidence="3">Whole specimen</tissue>
    </source>
</reference>
<evidence type="ECO:0000313" key="4">
    <source>
        <dbReference type="Proteomes" id="UP001347796"/>
    </source>
</evidence>
<dbReference type="Proteomes" id="UP001347796">
    <property type="component" value="Unassembled WGS sequence"/>
</dbReference>
<sequence length="294" mass="31730">MASAVIRKVCKTLPTINIFNRFSSRRYTSGASTGNLDIGKLGHVSLIGLNNPEKRNAVDPFTAKQLIEAFQDFEKDENARVAVLYGKGGYFCAGLDLKSLSQSEGNIKTQEPNDGIRAPMGPSRMMFSKPVIGAISGYAVAGGMELALLCDLRVVEESAIMGIFCRRFGVPLVDGGTVRLPALIGLSRALDLILTGRPINAKEALQFGLANRVVPDGTGLSNAIELANEIAAFPQRCMKADRRSAYNSTFDAETMMNGLQYEFVNGMKVVQDEAVPGAQRFKDGVGRHGSFTEK</sequence>
<dbReference type="GO" id="GO:0003824">
    <property type="term" value="F:catalytic activity"/>
    <property type="evidence" value="ECO:0007669"/>
    <property type="project" value="InterPro"/>
</dbReference>
<dbReference type="PROSITE" id="PS00166">
    <property type="entry name" value="ENOYL_COA_HYDRATASE"/>
    <property type="match status" value="1"/>
</dbReference>
<comment type="similarity">
    <text evidence="1 2">Belongs to the enoyl-CoA hydratase/isomerase family.</text>
</comment>
<dbReference type="Gene3D" id="1.10.287.2460">
    <property type="match status" value="1"/>
</dbReference>
<dbReference type="EMBL" id="JAZGQO010000018">
    <property type="protein sequence ID" value="KAK6167333.1"/>
    <property type="molecule type" value="Genomic_DNA"/>
</dbReference>
<dbReference type="PANTHER" id="PTHR43802">
    <property type="entry name" value="ENOYL-COA HYDRATASE"/>
    <property type="match status" value="1"/>
</dbReference>
<evidence type="ECO:0000256" key="1">
    <source>
        <dbReference type="ARBA" id="ARBA00005254"/>
    </source>
</evidence>
<dbReference type="CDD" id="cd06558">
    <property type="entry name" value="crotonase-like"/>
    <property type="match status" value="1"/>
</dbReference>
<dbReference type="Pfam" id="PF00378">
    <property type="entry name" value="ECH_1"/>
    <property type="match status" value="1"/>
</dbReference>
<dbReference type="AlphaFoldDB" id="A0AAN8G3U8"/>
<dbReference type="NCBIfam" id="NF006108">
    <property type="entry name" value="PRK08259.1"/>
    <property type="match status" value="1"/>
</dbReference>
<evidence type="ECO:0000256" key="2">
    <source>
        <dbReference type="RuleBase" id="RU003707"/>
    </source>
</evidence>
<evidence type="ECO:0000313" key="3">
    <source>
        <dbReference type="EMBL" id="KAK6167333.1"/>
    </source>
</evidence>
<comment type="caution">
    <text evidence="3">The sequence shown here is derived from an EMBL/GenBank/DDBJ whole genome shotgun (WGS) entry which is preliminary data.</text>
</comment>
<evidence type="ECO:0008006" key="5">
    <source>
        <dbReference type="Google" id="ProtNLM"/>
    </source>
</evidence>